<keyword evidence="2" id="KW-1185">Reference proteome</keyword>
<accession>A0ABP8HYB9</accession>
<evidence type="ECO:0000313" key="1">
    <source>
        <dbReference type="EMBL" id="GAA4347323.1"/>
    </source>
</evidence>
<gene>
    <name evidence="1" type="ORF">GCM10023150_09650</name>
</gene>
<sequence length="264" mass="29517">MGEVLASLPEKQATEWRYRLMSPMGVYPNSSVHVDGASLVITEGLVSLACLESENCIEIGLKISILCSSVEASDTFKFYSFPSYHQLLDPCLPSELADTLLFDVQQKQAGEYADQGETIPEFDWYENSKGASLPPILGGTEYHKVNLELDMDVIKSLYQSWKDRPCAKLRSAVRAIIGCNALSCHHQFRQEACGLLLDGLRLLQEVEGFHSDSAYLSTVLAQLGDNAEDYLISRQQMSEKIGPIDFHRLFVQSCTQLRKYLLGH</sequence>
<evidence type="ECO:0000313" key="2">
    <source>
        <dbReference type="Proteomes" id="UP001501294"/>
    </source>
</evidence>
<dbReference type="Proteomes" id="UP001501294">
    <property type="component" value="Unassembled WGS sequence"/>
</dbReference>
<comment type="caution">
    <text evidence="1">The sequence shown here is derived from an EMBL/GenBank/DDBJ whole genome shotgun (WGS) entry which is preliminary data.</text>
</comment>
<organism evidence="1 2">
    <name type="scientific">Kangiella taiwanensis</name>
    <dbReference type="NCBI Taxonomy" id="1079179"/>
    <lineage>
        <taxon>Bacteria</taxon>
        <taxon>Pseudomonadati</taxon>
        <taxon>Pseudomonadota</taxon>
        <taxon>Gammaproteobacteria</taxon>
        <taxon>Kangiellales</taxon>
        <taxon>Kangiellaceae</taxon>
        <taxon>Kangiella</taxon>
    </lineage>
</organism>
<reference evidence="2" key="1">
    <citation type="journal article" date="2019" name="Int. J. Syst. Evol. Microbiol.">
        <title>The Global Catalogue of Microorganisms (GCM) 10K type strain sequencing project: providing services to taxonomists for standard genome sequencing and annotation.</title>
        <authorList>
            <consortium name="The Broad Institute Genomics Platform"/>
            <consortium name="The Broad Institute Genome Sequencing Center for Infectious Disease"/>
            <person name="Wu L."/>
            <person name="Ma J."/>
        </authorList>
    </citation>
    <scope>NUCLEOTIDE SEQUENCE [LARGE SCALE GENOMIC DNA]</scope>
    <source>
        <strain evidence="2">JCM 17727</strain>
    </source>
</reference>
<proteinExistence type="predicted"/>
<dbReference type="EMBL" id="BAABFU010000001">
    <property type="protein sequence ID" value="GAA4347323.1"/>
    <property type="molecule type" value="Genomic_DNA"/>
</dbReference>
<protein>
    <submittedName>
        <fullName evidence="1">Uncharacterized protein</fullName>
    </submittedName>
</protein>
<name>A0ABP8HYB9_9GAMM</name>